<sequence length="114" mass="12886">DTEKAVVVKRLAEEAESFEVFERRGEQYEKSVTPREKRKPKRGIARTPSATDEGLFDAAGVLKSIGKVMEANPRRSLPKFHKEKKVQWTKDYMKTDFAVQETDGSRATLDGPDG</sequence>
<evidence type="ECO:0000256" key="1">
    <source>
        <dbReference type="SAM" id="MobiDB-lite"/>
    </source>
</evidence>
<dbReference type="AlphaFoldDB" id="A0A7J6NLR6"/>
<evidence type="ECO:0000313" key="4">
    <source>
        <dbReference type="Proteomes" id="UP000553632"/>
    </source>
</evidence>
<evidence type="ECO:0000313" key="3">
    <source>
        <dbReference type="EMBL" id="KAF4727787.1"/>
    </source>
</evidence>
<dbReference type="Proteomes" id="UP000553632">
    <property type="component" value="Unassembled WGS sequence"/>
</dbReference>
<evidence type="ECO:0000313" key="2">
    <source>
        <dbReference type="EMBL" id="KAF4684784.1"/>
    </source>
</evidence>
<dbReference type="Proteomes" id="UP000574390">
    <property type="component" value="Unassembled WGS sequence"/>
</dbReference>
<name>A0A7J6NLR6_PEROL</name>
<evidence type="ECO:0000313" key="5">
    <source>
        <dbReference type="Proteomes" id="UP000574390"/>
    </source>
</evidence>
<protein>
    <submittedName>
        <fullName evidence="2">Uncharacterized protein</fullName>
    </submittedName>
</protein>
<organism evidence="2 5">
    <name type="scientific">Perkinsus olseni</name>
    <name type="common">Perkinsus atlanticus</name>
    <dbReference type="NCBI Taxonomy" id="32597"/>
    <lineage>
        <taxon>Eukaryota</taxon>
        <taxon>Sar</taxon>
        <taxon>Alveolata</taxon>
        <taxon>Perkinsozoa</taxon>
        <taxon>Perkinsea</taxon>
        <taxon>Perkinsida</taxon>
        <taxon>Perkinsidae</taxon>
        <taxon>Perkinsus</taxon>
    </lineage>
</organism>
<feature type="region of interest" description="Disordered" evidence="1">
    <location>
        <begin position="27"/>
        <end position="49"/>
    </location>
</feature>
<accession>A0A7J6NLR6</accession>
<feature type="non-terminal residue" evidence="2">
    <location>
        <position position="1"/>
    </location>
</feature>
<comment type="caution">
    <text evidence="2">The sequence shown here is derived from an EMBL/GenBank/DDBJ whole genome shotgun (WGS) entry which is preliminary data.</text>
</comment>
<gene>
    <name evidence="2" type="ORF">FOZ62_018379</name>
    <name evidence="3" type="ORF">FOZ63_022690</name>
</gene>
<dbReference type="EMBL" id="JABANO010020860">
    <property type="protein sequence ID" value="KAF4727787.1"/>
    <property type="molecule type" value="Genomic_DNA"/>
</dbReference>
<proteinExistence type="predicted"/>
<keyword evidence="4" id="KW-1185">Reference proteome</keyword>
<reference evidence="4 5" key="1">
    <citation type="submission" date="2020-04" db="EMBL/GenBank/DDBJ databases">
        <title>Perkinsus olseni comparative genomics.</title>
        <authorList>
            <person name="Bogema D.R."/>
        </authorList>
    </citation>
    <scope>NUCLEOTIDE SEQUENCE [LARGE SCALE GENOMIC DNA]</scope>
    <source>
        <strain evidence="2">ATCC PRA-205</strain>
        <strain evidence="3 4">ATCC PRA-207</strain>
    </source>
</reference>
<dbReference type="EMBL" id="JABANM010037135">
    <property type="protein sequence ID" value="KAF4684784.1"/>
    <property type="molecule type" value="Genomic_DNA"/>
</dbReference>
<feature type="non-terminal residue" evidence="2">
    <location>
        <position position="114"/>
    </location>
</feature>